<comment type="subcellular location">
    <subcellularLocation>
        <location evidence="4">Plastid</location>
        <location evidence="4">Chloroplast</location>
    </subcellularLocation>
</comment>
<dbReference type="GO" id="GO:0032543">
    <property type="term" value="P:mitochondrial translation"/>
    <property type="evidence" value="ECO:0007669"/>
    <property type="project" value="TreeGrafter"/>
</dbReference>
<dbReference type="AlphaFoldDB" id="A0A516Z9Y4"/>
<accession>A0A516Z9Y4</accession>
<dbReference type="NCBIfam" id="TIGR00002">
    <property type="entry name" value="S16"/>
    <property type="match status" value="1"/>
</dbReference>
<keyword evidence="5" id="KW-0934">Plastid</keyword>
<dbReference type="GO" id="GO:0015935">
    <property type="term" value="C:small ribosomal subunit"/>
    <property type="evidence" value="ECO:0007669"/>
    <property type="project" value="TreeGrafter"/>
</dbReference>
<evidence type="ECO:0000313" key="5">
    <source>
        <dbReference type="EMBL" id="QDR24525.1"/>
    </source>
</evidence>
<geneLocation type="chloroplast" evidence="5"/>
<proteinExistence type="inferred from homology"/>
<protein>
    <recommendedName>
        <fullName evidence="4">Small ribosomal subunit protein bS16c</fullName>
    </recommendedName>
</protein>
<dbReference type="GO" id="GO:0005739">
    <property type="term" value="C:mitochondrion"/>
    <property type="evidence" value="ECO:0007669"/>
    <property type="project" value="GOC"/>
</dbReference>
<comment type="similarity">
    <text evidence="1 4">Belongs to the bacterial ribosomal protein bS16 family.</text>
</comment>
<keyword evidence="3 4" id="KW-0687">Ribonucleoprotein</keyword>
<dbReference type="GeneID" id="41657382"/>
<dbReference type="GO" id="GO:0003735">
    <property type="term" value="F:structural constituent of ribosome"/>
    <property type="evidence" value="ECO:0007669"/>
    <property type="project" value="InterPro"/>
</dbReference>
<dbReference type="GO" id="GO:0009507">
    <property type="term" value="C:chloroplast"/>
    <property type="evidence" value="ECO:0007669"/>
    <property type="project" value="UniProtKB-SubCell"/>
</dbReference>
<gene>
    <name evidence="4 5" type="primary">rps16</name>
</gene>
<dbReference type="InterPro" id="IPR000307">
    <property type="entry name" value="Ribosomal_bS16"/>
</dbReference>
<dbReference type="EMBL" id="MK518352">
    <property type="protein sequence ID" value="QDR24525.1"/>
    <property type="molecule type" value="Genomic_DNA"/>
</dbReference>
<dbReference type="InterPro" id="IPR023803">
    <property type="entry name" value="Ribosomal_bS16_dom_sf"/>
</dbReference>
<dbReference type="HAMAP" id="MF_00385">
    <property type="entry name" value="Ribosomal_bS16"/>
    <property type="match status" value="1"/>
</dbReference>
<evidence type="ECO:0000256" key="1">
    <source>
        <dbReference type="ARBA" id="ARBA00006668"/>
    </source>
</evidence>
<dbReference type="PANTHER" id="PTHR12919">
    <property type="entry name" value="30S RIBOSOMAL PROTEIN S16"/>
    <property type="match status" value="1"/>
</dbReference>
<dbReference type="Pfam" id="PF00886">
    <property type="entry name" value="Ribosomal_S16"/>
    <property type="match status" value="1"/>
</dbReference>
<sequence>MLKMRFKRCGRKRQPMYRIVVMQATSPRDGKAIRELGFYNPLTKETKLDVENIVKSLNTGVQPTKTVKNLLLKANVITAV</sequence>
<dbReference type="Gene3D" id="3.30.1320.10">
    <property type="match status" value="1"/>
</dbReference>
<dbReference type="SUPFAM" id="SSF54565">
    <property type="entry name" value="Ribosomal protein S16"/>
    <property type="match status" value="1"/>
</dbReference>
<evidence type="ECO:0000256" key="3">
    <source>
        <dbReference type="ARBA" id="ARBA00023274"/>
    </source>
</evidence>
<evidence type="ECO:0000256" key="2">
    <source>
        <dbReference type="ARBA" id="ARBA00022980"/>
    </source>
</evidence>
<evidence type="ECO:0000256" key="4">
    <source>
        <dbReference type="HAMAP-Rule" id="MF_00385"/>
    </source>
</evidence>
<dbReference type="PANTHER" id="PTHR12919:SF20">
    <property type="entry name" value="SMALL RIBOSOMAL SUBUNIT PROTEIN BS16M"/>
    <property type="match status" value="1"/>
</dbReference>
<dbReference type="RefSeq" id="YP_009684439.1">
    <property type="nucleotide sequence ID" value="NC_044407.1"/>
</dbReference>
<reference evidence="5" key="1">
    <citation type="journal article" date="2019" name="J. Phycol.">
        <title>Dictyochophyceae plastid genomes reveal unusual variability of their organization.</title>
        <authorList>
            <person name="Han K.Y."/>
            <person name="Maciszewski K."/>
            <person name="Graf L."/>
            <person name="Yang J.H."/>
            <person name="Andersen R.A."/>
            <person name="Karnkowska A."/>
            <person name="Yoon H.S."/>
        </authorList>
    </citation>
    <scope>NUCLEOTIDE SEQUENCE</scope>
</reference>
<organism evidence="5">
    <name type="scientific">Florenciella parvula</name>
    <dbReference type="NCBI Taxonomy" id="236787"/>
    <lineage>
        <taxon>Eukaryota</taxon>
        <taxon>Sar</taxon>
        <taxon>Stramenopiles</taxon>
        <taxon>Ochrophyta</taxon>
        <taxon>Dictyochophyceae</taxon>
        <taxon>Florenciellales</taxon>
        <taxon>Florenciella</taxon>
    </lineage>
</organism>
<keyword evidence="5" id="KW-0150">Chloroplast</keyword>
<keyword evidence="2 4" id="KW-0689">Ribosomal protein</keyword>
<name>A0A516Z9Y4_9STRA</name>